<proteinExistence type="predicted"/>
<organism evidence="2 3">
    <name type="scientific">Chitinophaga filiformis</name>
    <name type="common">Myxococcus filiformis</name>
    <name type="synonym">Flexibacter filiformis</name>
    <dbReference type="NCBI Taxonomy" id="104663"/>
    <lineage>
        <taxon>Bacteria</taxon>
        <taxon>Pseudomonadati</taxon>
        <taxon>Bacteroidota</taxon>
        <taxon>Chitinophagia</taxon>
        <taxon>Chitinophagales</taxon>
        <taxon>Chitinophagaceae</taxon>
        <taxon>Chitinophaga</taxon>
    </lineage>
</organism>
<gene>
    <name evidence="2" type="ORF">SAMN04488121_102786</name>
</gene>
<dbReference type="PANTHER" id="PTHR12526:SF627">
    <property type="entry name" value="D-RHAMNOSYLTRANSFERASE WBPZ"/>
    <property type="match status" value="1"/>
</dbReference>
<dbReference type="InterPro" id="IPR001296">
    <property type="entry name" value="Glyco_trans_1"/>
</dbReference>
<dbReference type="CDD" id="cd03801">
    <property type="entry name" value="GT4_PimA-like"/>
    <property type="match status" value="1"/>
</dbReference>
<protein>
    <submittedName>
        <fullName evidence="2">Glycosyl transferases group 1</fullName>
    </submittedName>
</protein>
<dbReference type="GO" id="GO:0016757">
    <property type="term" value="F:glycosyltransferase activity"/>
    <property type="evidence" value="ECO:0007669"/>
    <property type="project" value="InterPro"/>
</dbReference>
<sequence length="347" mass="39688">MTTTQQKPRLKIFTWHIHGSYLYYLSQGNYDIYIPVNEQRTPGYYGKGKTFPFGDNVHEVPVRMVKDLDFDVILYQSTKDYLVDQYDILSPAQRRLPRVYLEHNTPAKNPVTTRHVVNDRRICLVHVTHYNRLMWDNNRTPATVIEHGVTAPDVAYTGELAKGLVTINHLPQRGRGLGWDIFQHVRNILPVDLVGMGNGEDGLGEVLHPQLPSFRSKYRFYFHPVRHTSLALAVCEAMMQGMPVVGLATTELVTVIENGKNGFIHTDINYLIKKMKLLLNEPELAAKMGEAARATAMKRFNIERFTADWERLFHTVCSGNMNEIIYTDQLFGKQAIESDHSTITSDN</sequence>
<evidence type="ECO:0000313" key="2">
    <source>
        <dbReference type="EMBL" id="SDF72798.1"/>
    </source>
</evidence>
<evidence type="ECO:0000259" key="1">
    <source>
        <dbReference type="Pfam" id="PF00534"/>
    </source>
</evidence>
<dbReference type="Pfam" id="PF00534">
    <property type="entry name" value="Glycos_transf_1"/>
    <property type="match status" value="1"/>
</dbReference>
<dbReference type="Gene3D" id="3.40.50.2000">
    <property type="entry name" value="Glycogen Phosphorylase B"/>
    <property type="match status" value="2"/>
</dbReference>
<reference evidence="2 3" key="1">
    <citation type="submission" date="2016-10" db="EMBL/GenBank/DDBJ databases">
        <authorList>
            <person name="de Groot N.N."/>
        </authorList>
    </citation>
    <scope>NUCLEOTIDE SEQUENCE [LARGE SCALE GENOMIC DNA]</scope>
    <source>
        <strain evidence="2 3">DSM 527</strain>
    </source>
</reference>
<dbReference type="Proteomes" id="UP000199045">
    <property type="component" value="Unassembled WGS sequence"/>
</dbReference>
<evidence type="ECO:0000313" key="3">
    <source>
        <dbReference type="Proteomes" id="UP000199045"/>
    </source>
</evidence>
<dbReference type="PANTHER" id="PTHR12526">
    <property type="entry name" value="GLYCOSYLTRANSFERASE"/>
    <property type="match status" value="1"/>
</dbReference>
<dbReference type="STRING" id="104663.SAMN04488121_102786"/>
<dbReference type="OrthoDB" id="9794513at2"/>
<keyword evidence="2" id="KW-0808">Transferase</keyword>
<accession>A0A1G7NFF1</accession>
<name>A0A1G7NFF1_CHIFI</name>
<dbReference type="SUPFAM" id="SSF53756">
    <property type="entry name" value="UDP-Glycosyltransferase/glycogen phosphorylase"/>
    <property type="match status" value="1"/>
</dbReference>
<feature type="domain" description="Glycosyl transferase family 1" evidence="1">
    <location>
        <begin position="204"/>
        <end position="294"/>
    </location>
</feature>
<dbReference type="EMBL" id="FNBN01000002">
    <property type="protein sequence ID" value="SDF72798.1"/>
    <property type="molecule type" value="Genomic_DNA"/>
</dbReference>
<dbReference type="RefSeq" id="WP_089832144.1">
    <property type="nucleotide sequence ID" value="NZ_FNBN01000002.1"/>
</dbReference>
<dbReference type="AlphaFoldDB" id="A0A1G7NFF1"/>